<dbReference type="InterPro" id="IPR036390">
    <property type="entry name" value="WH_DNA-bd_sf"/>
</dbReference>
<dbReference type="Proteomes" id="UP000270649">
    <property type="component" value="Unassembled WGS sequence"/>
</dbReference>
<name>A0A3M0FVM2_9CORY</name>
<dbReference type="Pfam" id="PF00480">
    <property type="entry name" value="ROK"/>
    <property type="match status" value="1"/>
</dbReference>
<reference evidence="2 3" key="1">
    <citation type="submission" date="2018-10" db="EMBL/GenBank/DDBJ databases">
        <title>Corynebacterium macginleyi genome sequencing and assembly of the type strain and two clinical samples.</title>
        <authorList>
            <person name="Bernier A.-M."/>
            <person name="Bernard K."/>
        </authorList>
    </citation>
    <scope>NUCLEOTIDE SEQUENCE [LARGE SCALE GENOMIC DNA]</scope>
    <source>
        <strain evidence="2 3">NML 120205</strain>
    </source>
</reference>
<dbReference type="EMBL" id="REGC01000020">
    <property type="protein sequence ID" value="RMB56721.1"/>
    <property type="molecule type" value="Genomic_DNA"/>
</dbReference>
<gene>
    <name evidence="2" type="ORF">D9543_10740</name>
</gene>
<evidence type="ECO:0000256" key="1">
    <source>
        <dbReference type="ARBA" id="ARBA00006479"/>
    </source>
</evidence>
<dbReference type="InterPro" id="IPR043129">
    <property type="entry name" value="ATPase_NBD"/>
</dbReference>
<dbReference type="InterPro" id="IPR000600">
    <property type="entry name" value="ROK"/>
</dbReference>
<dbReference type="PANTHER" id="PTHR18964:SF149">
    <property type="entry name" value="BIFUNCTIONAL UDP-N-ACETYLGLUCOSAMINE 2-EPIMERASE_N-ACETYLMANNOSAMINE KINASE"/>
    <property type="match status" value="1"/>
</dbReference>
<protein>
    <submittedName>
        <fullName evidence="2">ROK family protein</fullName>
    </submittedName>
</protein>
<evidence type="ECO:0000313" key="3">
    <source>
        <dbReference type="Proteomes" id="UP000270649"/>
    </source>
</evidence>
<comment type="caution">
    <text evidence="2">The sequence shown here is derived from an EMBL/GenBank/DDBJ whole genome shotgun (WGS) entry which is preliminary data.</text>
</comment>
<dbReference type="AlphaFoldDB" id="A0A3M0FVM2"/>
<comment type="similarity">
    <text evidence="1">Belongs to the ROK (NagC/XylR) family.</text>
</comment>
<evidence type="ECO:0000313" key="2">
    <source>
        <dbReference type="EMBL" id="RMB56721.1"/>
    </source>
</evidence>
<dbReference type="PANTHER" id="PTHR18964">
    <property type="entry name" value="ROK (REPRESSOR, ORF, KINASE) FAMILY"/>
    <property type="match status" value="1"/>
</dbReference>
<dbReference type="Gene3D" id="1.10.10.10">
    <property type="entry name" value="Winged helix-like DNA-binding domain superfamily/Winged helix DNA-binding domain"/>
    <property type="match status" value="1"/>
</dbReference>
<sequence>MIKPGPVFTRPRTPAAKCLHLVRLNQIITRSELVEATGLSQPTITRATTALLNAGLIQERTDLTQSQGRGRPTVPLEAADNNWVLGGIAVGTSETYIGLYDIKGRTVSEEEIATPVARLTEEDFLEHIMASINRMMTSLDRRLVALGITTSGSVDDEGLVTAENLGWHGVDIAARLRFQFSVPVVVTSAISAILGSETQAAEIGSNERVLLLFADDSLGSALSVDDEVNSIIPLPQTHSDVLGHGASEHLLATQSILNAVRRQGIETNTLHEVATIAQSNSAVRAILDERARQLGLITAALVDEYSPKTVVIAGGAFTGDARAPQLFASTVRDSTANDLELRMIPSHKEIVRAVARTVATDQLLRGPLELGRSLHTA</sequence>
<organism evidence="2 3">
    <name type="scientific">Corynebacterium macginleyi</name>
    <dbReference type="NCBI Taxonomy" id="38290"/>
    <lineage>
        <taxon>Bacteria</taxon>
        <taxon>Bacillati</taxon>
        <taxon>Actinomycetota</taxon>
        <taxon>Actinomycetes</taxon>
        <taxon>Mycobacteriales</taxon>
        <taxon>Corynebacteriaceae</taxon>
        <taxon>Corynebacterium</taxon>
    </lineage>
</organism>
<dbReference type="SUPFAM" id="SSF46785">
    <property type="entry name" value="Winged helix' DNA-binding domain"/>
    <property type="match status" value="1"/>
</dbReference>
<dbReference type="RefSeq" id="WP_121928244.1">
    <property type="nucleotide sequence ID" value="NZ_JAACBW010000012.1"/>
</dbReference>
<proteinExistence type="inferred from homology"/>
<dbReference type="InterPro" id="IPR036388">
    <property type="entry name" value="WH-like_DNA-bd_sf"/>
</dbReference>
<accession>A0A3M0FVM2</accession>
<dbReference type="Gene3D" id="3.30.420.40">
    <property type="match status" value="2"/>
</dbReference>
<dbReference type="SUPFAM" id="SSF53067">
    <property type="entry name" value="Actin-like ATPase domain"/>
    <property type="match status" value="1"/>
</dbReference>